<feature type="region of interest" description="Disordered" evidence="2">
    <location>
        <begin position="31"/>
        <end position="81"/>
    </location>
</feature>
<feature type="repeat" description="PPR" evidence="1">
    <location>
        <begin position="762"/>
        <end position="796"/>
    </location>
</feature>
<accession>A0AA39WYB4</accession>
<evidence type="ECO:0000256" key="1">
    <source>
        <dbReference type="PROSITE-ProRule" id="PRU00708"/>
    </source>
</evidence>
<dbReference type="Pfam" id="PF13041">
    <property type="entry name" value="PPR_2"/>
    <property type="match status" value="2"/>
</dbReference>
<dbReference type="InterPro" id="IPR011990">
    <property type="entry name" value="TPR-like_helical_dom_sf"/>
</dbReference>
<reference evidence="3" key="1">
    <citation type="submission" date="2023-06" db="EMBL/GenBank/DDBJ databases">
        <title>Genome-scale phylogeny and comparative genomics of the fungal order Sordariales.</title>
        <authorList>
            <consortium name="Lawrence Berkeley National Laboratory"/>
            <person name="Hensen N."/>
            <person name="Bonometti L."/>
            <person name="Westerberg I."/>
            <person name="Brannstrom I.O."/>
            <person name="Guillou S."/>
            <person name="Cros-Aarteil S."/>
            <person name="Calhoun S."/>
            <person name="Haridas S."/>
            <person name="Kuo A."/>
            <person name="Mondo S."/>
            <person name="Pangilinan J."/>
            <person name="Riley R."/>
            <person name="Labutti K."/>
            <person name="Andreopoulos B."/>
            <person name="Lipzen A."/>
            <person name="Chen C."/>
            <person name="Yanf M."/>
            <person name="Daum C."/>
            <person name="Ng V."/>
            <person name="Clum A."/>
            <person name="Steindorff A."/>
            <person name="Ohm R."/>
            <person name="Martin F."/>
            <person name="Silar P."/>
            <person name="Natvig D."/>
            <person name="Lalanne C."/>
            <person name="Gautier V."/>
            <person name="Ament-Velasquez S.L."/>
            <person name="Kruys A."/>
            <person name="Hutchinson M.I."/>
            <person name="Powell A.J."/>
            <person name="Barry K."/>
            <person name="Miller A.N."/>
            <person name="Grigoriev I.V."/>
            <person name="Debuchy R."/>
            <person name="Gladieux P."/>
            <person name="Thoren M.H."/>
            <person name="Johannesson H."/>
        </authorList>
    </citation>
    <scope>NUCLEOTIDE SEQUENCE</scope>
    <source>
        <strain evidence="3">CBS 606.72</strain>
    </source>
</reference>
<dbReference type="GO" id="GO:0003729">
    <property type="term" value="F:mRNA binding"/>
    <property type="evidence" value="ECO:0007669"/>
    <property type="project" value="TreeGrafter"/>
</dbReference>
<name>A0AA39WYB4_9PEZI</name>
<keyword evidence="4" id="KW-1185">Reference proteome</keyword>
<gene>
    <name evidence="3" type="ORF">B0T14DRAFT_516654</name>
</gene>
<proteinExistence type="predicted"/>
<evidence type="ECO:0000313" key="4">
    <source>
        <dbReference type="Proteomes" id="UP001175000"/>
    </source>
</evidence>
<feature type="compositionally biased region" description="Low complexity" evidence="2">
    <location>
        <begin position="31"/>
        <end position="52"/>
    </location>
</feature>
<dbReference type="Gene3D" id="1.25.40.10">
    <property type="entry name" value="Tetratricopeptide repeat domain"/>
    <property type="match status" value="3"/>
</dbReference>
<protein>
    <recommendedName>
        <fullName evidence="5">Pentatricopeptide repeat-containing protein</fullName>
    </recommendedName>
</protein>
<dbReference type="Proteomes" id="UP001175000">
    <property type="component" value="Unassembled WGS sequence"/>
</dbReference>
<dbReference type="EMBL" id="JAULSU010000003">
    <property type="protein sequence ID" value="KAK0623607.1"/>
    <property type="molecule type" value="Genomic_DNA"/>
</dbReference>
<evidence type="ECO:0000256" key="2">
    <source>
        <dbReference type="SAM" id="MobiDB-lite"/>
    </source>
</evidence>
<feature type="repeat" description="PPR" evidence="1">
    <location>
        <begin position="608"/>
        <end position="642"/>
    </location>
</feature>
<comment type="caution">
    <text evidence="3">The sequence shown here is derived from an EMBL/GenBank/DDBJ whole genome shotgun (WGS) entry which is preliminary data.</text>
</comment>
<feature type="compositionally biased region" description="Basic residues" evidence="2">
    <location>
        <begin position="53"/>
        <end position="64"/>
    </location>
</feature>
<dbReference type="Pfam" id="PF01535">
    <property type="entry name" value="PPR"/>
    <property type="match status" value="1"/>
</dbReference>
<sequence length="890" mass="99080">MRELGYVCLRCHVRLLTGPWTRPGLPTARLSSYSQSYSTTSAKPPQKDGSGQQKKKSVNTKRHSAVRDGVARGAQRGVAPPDGAASLAVFQSIVDKQHEQSSPPGPKKKQTSNILLVKEVAQIKTMLEQEGATVAEAFAFFDKTIYPQLRDAGDATPRIVKNQLAIVLFPKMADEMSRSSYSGPTTVLRITQLMVEFDIVSPVTWGSLIIALADYICRLPTGPEVFDSVQAYETTMTRREALMHDLVDAWQAFGTPTPAPETAESKEAEAPGTEVAIASADATPKDDTEPRLNRKTQQRRRTLPKAFAGLFPHHSPYELVRPSWAALATYALLVNSKNHNQALWQKAHPFLEMMRQPLATSFIPFASPNAPVFESCPQALNSLVRHFLRNLRAKQDTEWKPRAPSAKPRDLADAVHKEIGHAVRTRNPAALDAAWRKFWGKEDAPSAEKLAQLLDMPKIWDYFIHAYMSIRQTQRALDVWNIMVRHGMEPTVKTWTSMIQGCTNARNSHGIKTAWDRLVASGTRLDNHVWTARISGLIISGDVDAGFAALEEMAQIWHEREKPEYAALAVQPSVEPINAAAHWLLRYDKLPIMMNLLLWAAKQGIEPDVYTFNTMLRPLLRQGKTAQARDLLDMMKHLNVNADAATCTILLENALAGIAWLPSKEQVDRVNHVIGEIEAAGFSPNMQNFGKMIYILVEEGGPNSDGAAIKAVLGHIWDRGLDLSSQIYTMLAEYYFTRDPPDAAAVTKLIENRRLRHNTSIDRVFWERVIKGYCQVGEIQNALEVFQKVFASGSTITFSTLYELLFALLEEGENGKAKELVQAARALTDLESEDSDGASVAEAQGKPLRYWKHRFWHLAHRHGLIERELSEALKAAAGARGVDNVVDGCI</sequence>
<evidence type="ECO:0008006" key="5">
    <source>
        <dbReference type="Google" id="ProtNLM"/>
    </source>
</evidence>
<dbReference type="PANTHER" id="PTHR47938">
    <property type="entry name" value="RESPIRATORY COMPLEX I CHAPERONE (CIA84), PUTATIVE (AFU_ORTHOLOGUE AFUA_2G06020)-RELATED"/>
    <property type="match status" value="1"/>
</dbReference>
<feature type="compositionally biased region" description="Basic and acidic residues" evidence="2">
    <location>
        <begin position="283"/>
        <end position="292"/>
    </location>
</feature>
<evidence type="ECO:0000313" key="3">
    <source>
        <dbReference type="EMBL" id="KAK0623607.1"/>
    </source>
</evidence>
<organism evidence="3 4">
    <name type="scientific">Immersiella caudata</name>
    <dbReference type="NCBI Taxonomy" id="314043"/>
    <lineage>
        <taxon>Eukaryota</taxon>
        <taxon>Fungi</taxon>
        <taxon>Dikarya</taxon>
        <taxon>Ascomycota</taxon>
        <taxon>Pezizomycotina</taxon>
        <taxon>Sordariomycetes</taxon>
        <taxon>Sordariomycetidae</taxon>
        <taxon>Sordariales</taxon>
        <taxon>Lasiosphaeriaceae</taxon>
        <taxon>Immersiella</taxon>
    </lineage>
</organism>
<dbReference type="InterPro" id="IPR002885">
    <property type="entry name" value="PPR_rpt"/>
</dbReference>
<feature type="region of interest" description="Disordered" evidence="2">
    <location>
        <begin position="277"/>
        <end position="299"/>
    </location>
</feature>
<dbReference type="PROSITE" id="PS51375">
    <property type="entry name" value="PPR"/>
    <property type="match status" value="2"/>
</dbReference>
<dbReference type="AlphaFoldDB" id="A0AA39WYB4"/>
<dbReference type="PANTHER" id="PTHR47938:SF35">
    <property type="entry name" value="PENTATRICOPEPTIDE REPEAT-CONTAINING PROTEIN 4, MITOCHONDRIAL-RELATED"/>
    <property type="match status" value="1"/>
</dbReference>